<dbReference type="SUPFAM" id="SSF52788">
    <property type="entry name" value="Phosphotyrosine protein phosphatases I"/>
    <property type="match status" value="1"/>
</dbReference>
<evidence type="ECO:0000256" key="1">
    <source>
        <dbReference type="ARBA" id="ARBA00011063"/>
    </source>
</evidence>
<feature type="active site" description="Nucleophile" evidence="6">
    <location>
        <position position="13"/>
    </location>
</feature>
<dbReference type="EC" id="3.1.3.48" evidence="2"/>
<dbReference type="EMBL" id="JGYG01000013">
    <property type="protein sequence ID" value="KFI26988.1"/>
    <property type="molecule type" value="Genomic_DNA"/>
</dbReference>
<evidence type="ECO:0000256" key="6">
    <source>
        <dbReference type="PIRSR" id="PIRSR617867-1"/>
    </source>
</evidence>
<dbReference type="Gene3D" id="3.40.50.2300">
    <property type="match status" value="1"/>
</dbReference>
<evidence type="ECO:0000256" key="2">
    <source>
        <dbReference type="ARBA" id="ARBA00013064"/>
    </source>
</evidence>
<dbReference type="GO" id="GO:0004725">
    <property type="term" value="F:protein tyrosine phosphatase activity"/>
    <property type="evidence" value="ECO:0007669"/>
    <property type="project" value="UniProtKB-EC"/>
</dbReference>
<dbReference type="CDD" id="cd16343">
    <property type="entry name" value="LMWPTP"/>
    <property type="match status" value="1"/>
</dbReference>
<dbReference type="Pfam" id="PF01451">
    <property type="entry name" value="LMWPc"/>
    <property type="match status" value="1"/>
</dbReference>
<sequence length="162" mass="16748">MEEPMISNVMVVCVGNICRSPLGERVLQAGLPGVRVTSAGIGALVGHAADPLAAEVAAEHGISLEGHVARQFTAELGGTQDLILVMEPGHKAEITRLAPALSGRVMLFDQWTGAKGIADPYQRSREFHEAVHGEIAAAAQGWIARLGPRPSSRPGSGSGAGA</sequence>
<dbReference type="PANTHER" id="PTHR11717:SF31">
    <property type="entry name" value="LOW MOLECULAR WEIGHT PROTEIN-TYROSINE-PHOSPHATASE ETP-RELATED"/>
    <property type="match status" value="1"/>
</dbReference>
<dbReference type="InterPro" id="IPR050438">
    <property type="entry name" value="LMW_PTPase"/>
</dbReference>
<feature type="active site" description="Proton donor" evidence="6">
    <location>
        <position position="119"/>
    </location>
</feature>
<reference evidence="8 9" key="1">
    <citation type="submission" date="2014-03" db="EMBL/GenBank/DDBJ databases">
        <title>Genome of Haematobacter massiliensis CCUG 47968.</title>
        <authorList>
            <person name="Wang D."/>
            <person name="Wang G."/>
        </authorList>
    </citation>
    <scope>NUCLEOTIDE SEQUENCE [LARGE SCALE GENOMIC DNA]</scope>
    <source>
        <strain evidence="8 9">CCUG 47968</strain>
    </source>
</reference>
<dbReference type="SMART" id="SM00226">
    <property type="entry name" value="LMWPc"/>
    <property type="match status" value="1"/>
</dbReference>
<evidence type="ECO:0000259" key="7">
    <source>
        <dbReference type="SMART" id="SM00226"/>
    </source>
</evidence>
<dbReference type="InterPro" id="IPR017867">
    <property type="entry name" value="Tyr_phospatase_low_mol_wt"/>
</dbReference>
<comment type="catalytic activity">
    <reaction evidence="5">
        <text>O-phospho-L-tyrosyl-[protein] + H2O = L-tyrosyl-[protein] + phosphate</text>
        <dbReference type="Rhea" id="RHEA:10684"/>
        <dbReference type="Rhea" id="RHEA-COMP:10136"/>
        <dbReference type="Rhea" id="RHEA-COMP:20101"/>
        <dbReference type="ChEBI" id="CHEBI:15377"/>
        <dbReference type="ChEBI" id="CHEBI:43474"/>
        <dbReference type="ChEBI" id="CHEBI:46858"/>
        <dbReference type="ChEBI" id="CHEBI:61978"/>
        <dbReference type="EC" id="3.1.3.48"/>
    </reaction>
</comment>
<dbReference type="STRING" id="195105.CN97_02235"/>
<keyword evidence="9" id="KW-1185">Reference proteome</keyword>
<dbReference type="eggNOG" id="COG0394">
    <property type="taxonomic scope" value="Bacteria"/>
</dbReference>
<dbReference type="AlphaFoldDB" id="A0A086XY88"/>
<evidence type="ECO:0000313" key="9">
    <source>
        <dbReference type="Proteomes" id="UP000028826"/>
    </source>
</evidence>
<name>A0A086XY88_9RHOB</name>
<dbReference type="PANTHER" id="PTHR11717">
    <property type="entry name" value="LOW MOLECULAR WEIGHT PROTEIN TYROSINE PHOSPHATASE"/>
    <property type="match status" value="1"/>
</dbReference>
<dbReference type="PRINTS" id="PR00719">
    <property type="entry name" value="LMWPTPASE"/>
</dbReference>
<feature type="domain" description="Phosphotyrosine protein phosphatase I" evidence="7">
    <location>
        <begin position="7"/>
        <end position="145"/>
    </location>
</feature>
<keyword evidence="3" id="KW-0378">Hydrolase</keyword>
<evidence type="ECO:0000256" key="3">
    <source>
        <dbReference type="ARBA" id="ARBA00022801"/>
    </source>
</evidence>
<dbReference type="InterPro" id="IPR036196">
    <property type="entry name" value="Ptyr_pPase_sf"/>
</dbReference>
<protein>
    <recommendedName>
        <fullName evidence="2">protein-tyrosine-phosphatase</fullName>
        <ecNumber evidence="2">3.1.3.48</ecNumber>
    </recommendedName>
</protein>
<comment type="similarity">
    <text evidence="1">Belongs to the low molecular weight phosphotyrosine protein phosphatase family.</text>
</comment>
<proteinExistence type="inferred from homology"/>
<evidence type="ECO:0000256" key="5">
    <source>
        <dbReference type="ARBA" id="ARBA00051722"/>
    </source>
</evidence>
<evidence type="ECO:0000313" key="8">
    <source>
        <dbReference type="EMBL" id="KFI26988.1"/>
    </source>
</evidence>
<comment type="caution">
    <text evidence="8">The sequence shown here is derived from an EMBL/GenBank/DDBJ whole genome shotgun (WGS) entry which is preliminary data.</text>
</comment>
<organism evidence="8 9">
    <name type="scientific">Haematobacter massiliensis</name>
    <dbReference type="NCBI Taxonomy" id="195105"/>
    <lineage>
        <taxon>Bacteria</taxon>
        <taxon>Pseudomonadati</taxon>
        <taxon>Pseudomonadota</taxon>
        <taxon>Alphaproteobacteria</taxon>
        <taxon>Rhodobacterales</taxon>
        <taxon>Paracoccaceae</taxon>
        <taxon>Haematobacter</taxon>
    </lineage>
</organism>
<accession>A0A086XY88</accession>
<dbReference type="InterPro" id="IPR023485">
    <property type="entry name" value="Ptyr_pPase"/>
</dbReference>
<gene>
    <name evidence="8" type="ORF">CN97_02235</name>
</gene>
<keyword evidence="4" id="KW-0904">Protein phosphatase</keyword>
<feature type="active site" evidence="6">
    <location>
        <position position="19"/>
    </location>
</feature>
<evidence type="ECO:0000256" key="4">
    <source>
        <dbReference type="ARBA" id="ARBA00022912"/>
    </source>
</evidence>
<dbReference type="Proteomes" id="UP000028826">
    <property type="component" value="Unassembled WGS sequence"/>
</dbReference>